<proteinExistence type="predicted"/>
<keyword evidence="1" id="KW-1133">Transmembrane helix</keyword>
<sequence length="126" mass="13387">MAITSDRLQNAVDTLWVLLAVLIWAVIVTYGYGLLALAASEYGDACAPGLAGDSPRIADVHWTVVPPQKTCVLEDGTTRDVAPALSNRIFVGALASSVVCAAVAVRIRNVLRSRDAAEEQHDTDEP</sequence>
<accession>A0A2P8DHG2</accession>
<keyword evidence="1" id="KW-0472">Membrane</keyword>
<dbReference type="Proteomes" id="UP000243528">
    <property type="component" value="Unassembled WGS sequence"/>
</dbReference>
<keyword evidence="3" id="KW-1185">Reference proteome</keyword>
<name>A0A2P8DHG2_9ACTN</name>
<evidence type="ECO:0000313" key="3">
    <source>
        <dbReference type="Proteomes" id="UP000243528"/>
    </source>
</evidence>
<evidence type="ECO:0000313" key="2">
    <source>
        <dbReference type="EMBL" id="PSK96660.1"/>
    </source>
</evidence>
<dbReference type="EMBL" id="PYGE01000025">
    <property type="protein sequence ID" value="PSK96660.1"/>
    <property type="molecule type" value="Genomic_DNA"/>
</dbReference>
<organism evidence="2 3">
    <name type="scientific">Haloactinopolyspora alba</name>
    <dbReference type="NCBI Taxonomy" id="648780"/>
    <lineage>
        <taxon>Bacteria</taxon>
        <taxon>Bacillati</taxon>
        <taxon>Actinomycetota</taxon>
        <taxon>Actinomycetes</taxon>
        <taxon>Jiangellales</taxon>
        <taxon>Jiangellaceae</taxon>
        <taxon>Haloactinopolyspora</taxon>
    </lineage>
</organism>
<protein>
    <submittedName>
        <fullName evidence="2">Uncharacterized protein</fullName>
    </submittedName>
</protein>
<feature type="transmembrane region" description="Helical" evidence="1">
    <location>
        <begin position="12"/>
        <end position="32"/>
    </location>
</feature>
<keyword evidence="1" id="KW-0812">Transmembrane</keyword>
<comment type="caution">
    <text evidence="2">The sequence shown here is derived from an EMBL/GenBank/DDBJ whole genome shotgun (WGS) entry which is preliminary data.</text>
</comment>
<evidence type="ECO:0000256" key="1">
    <source>
        <dbReference type="SAM" id="Phobius"/>
    </source>
</evidence>
<reference evidence="2 3" key="1">
    <citation type="submission" date="2018-03" db="EMBL/GenBank/DDBJ databases">
        <title>Genomic Encyclopedia of Archaeal and Bacterial Type Strains, Phase II (KMG-II): from individual species to whole genera.</title>
        <authorList>
            <person name="Goeker M."/>
        </authorList>
    </citation>
    <scope>NUCLEOTIDE SEQUENCE [LARGE SCALE GENOMIC DNA]</scope>
    <source>
        <strain evidence="2 3">DSM 45211</strain>
    </source>
</reference>
<dbReference type="RefSeq" id="WP_106539593.1">
    <property type="nucleotide sequence ID" value="NZ_PYGE01000025.1"/>
</dbReference>
<gene>
    <name evidence="2" type="ORF">CLV30_12541</name>
</gene>
<dbReference type="AlphaFoldDB" id="A0A2P8DHG2"/>